<feature type="compositionally biased region" description="Polar residues" evidence="1">
    <location>
        <begin position="90"/>
        <end position="120"/>
    </location>
</feature>
<organism evidence="2 3">
    <name type="scientific">Microcoleus asticus IPMA8</name>
    <dbReference type="NCBI Taxonomy" id="2563858"/>
    <lineage>
        <taxon>Bacteria</taxon>
        <taxon>Bacillati</taxon>
        <taxon>Cyanobacteriota</taxon>
        <taxon>Cyanophyceae</taxon>
        <taxon>Oscillatoriophycideae</taxon>
        <taxon>Oscillatoriales</taxon>
        <taxon>Microcoleaceae</taxon>
        <taxon>Microcoleus</taxon>
        <taxon>Microcoleus asticus</taxon>
    </lineage>
</organism>
<reference evidence="2 3" key="1">
    <citation type="journal article" date="2020" name="Sci. Rep.">
        <title>A novel cyanobacterial geosmin producer, revising GeoA distribution and dispersion patterns in Bacteria.</title>
        <authorList>
            <person name="Churro C."/>
            <person name="Semedo-Aguiar A.P."/>
            <person name="Silva A.D."/>
            <person name="Pereira-Leal J.B."/>
            <person name="Leite R.B."/>
        </authorList>
    </citation>
    <scope>NUCLEOTIDE SEQUENCE [LARGE SCALE GENOMIC DNA]</scope>
    <source>
        <strain evidence="2 3">IPMA8</strain>
    </source>
</reference>
<sequence length="120" mass="13031">MPEAPKAEAPKAEAAKPAPLTFKGVCSDGVLKGKEIEGKLDIKINVESVKAKEAPAPKKSEWEPVIFWVLFAFMANLIVGDPAGMKKKYNSPQRSDSHQMLNQSGEQSLLPKKNTSNSPL</sequence>
<accession>A0ABX2CUX4</accession>
<name>A0ABX2CUX4_9CYAN</name>
<proteinExistence type="predicted"/>
<evidence type="ECO:0000313" key="3">
    <source>
        <dbReference type="Proteomes" id="UP000702425"/>
    </source>
</evidence>
<evidence type="ECO:0000256" key="1">
    <source>
        <dbReference type="SAM" id="MobiDB-lite"/>
    </source>
</evidence>
<protein>
    <submittedName>
        <fullName evidence="2">Uncharacterized protein</fullName>
    </submittedName>
</protein>
<dbReference type="RefSeq" id="WP_172186830.1">
    <property type="nucleotide sequence ID" value="NZ_CAWPPK010000190.1"/>
</dbReference>
<keyword evidence="3" id="KW-1185">Reference proteome</keyword>
<evidence type="ECO:0000313" key="2">
    <source>
        <dbReference type="EMBL" id="NQE34214.1"/>
    </source>
</evidence>
<dbReference type="EMBL" id="SRRZ01000027">
    <property type="protein sequence ID" value="NQE34214.1"/>
    <property type="molecule type" value="Genomic_DNA"/>
</dbReference>
<feature type="region of interest" description="Disordered" evidence="1">
    <location>
        <begin position="84"/>
        <end position="120"/>
    </location>
</feature>
<gene>
    <name evidence="2" type="ORF">E5S67_01937</name>
</gene>
<comment type="caution">
    <text evidence="2">The sequence shown here is derived from an EMBL/GenBank/DDBJ whole genome shotgun (WGS) entry which is preliminary data.</text>
</comment>
<dbReference type="Proteomes" id="UP000702425">
    <property type="component" value="Unassembled WGS sequence"/>
</dbReference>